<feature type="region of interest" description="Disordered" evidence="1">
    <location>
        <begin position="30"/>
        <end position="52"/>
    </location>
</feature>
<name>A0ABT2F211_9STAP</name>
<sequence length="52" mass="5890">MTLVINLLLIILIGGYSTYVLTRYYKRSKQGKCSSCGSNKQCPTEKLPKHLQ</sequence>
<proteinExistence type="predicted"/>
<gene>
    <name evidence="2" type="ORF">NXS11_06170</name>
</gene>
<accession>A0ABT2F211</accession>
<evidence type="ECO:0000313" key="2">
    <source>
        <dbReference type="EMBL" id="MCS4486483.1"/>
    </source>
</evidence>
<dbReference type="EMBL" id="JANUXY010000005">
    <property type="protein sequence ID" value="MCS4486483.1"/>
    <property type="molecule type" value="Genomic_DNA"/>
</dbReference>
<feature type="compositionally biased region" description="Polar residues" evidence="1">
    <location>
        <begin position="31"/>
        <end position="42"/>
    </location>
</feature>
<dbReference type="RefSeq" id="WP_259199833.1">
    <property type="nucleotide sequence ID" value="NZ_JANUXY010000005.1"/>
</dbReference>
<evidence type="ECO:0000313" key="3">
    <source>
        <dbReference type="Proteomes" id="UP001205609"/>
    </source>
</evidence>
<dbReference type="Pfam" id="PF12669">
    <property type="entry name" value="FeoB_associated"/>
    <property type="match status" value="1"/>
</dbReference>
<comment type="caution">
    <text evidence="2">The sequence shown here is derived from an EMBL/GenBank/DDBJ whole genome shotgun (WGS) entry which is preliminary data.</text>
</comment>
<reference evidence="2 3" key="1">
    <citation type="journal article" date="2023" name="Int. J. Syst. Evol. Microbiol.">
        <title>Streptococcus sciuri sp. nov., Staphylococcus marylandisciuri sp. nov. and Staphylococcus americanisciuri sp. nov., isolated from faeces of eastern grey squirrel (Sciurus carolinensis).</title>
        <authorList>
            <person name="Volokhov D.V."/>
            <person name="Zagorodnyaya T.A."/>
            <person name="Furtak V.A."/>
            <person name="Nattanmai G."/>
            <person name="Randall L."/>
            <person name="Jose S."/>
            <person name="Gao Y."/>
            <person name="Eisenberg T."/>
            <person name="Delmonte P."/>
            <person name="Blom J."/>
            <person name="Mitchell K.K."/>
        </authorList>
    </citation>
    <scope>NUCLEOTIDE SEQUENCE [LARGE SCALE GENOMIC DNA]</scope>
    <source>
        <strain evidence="2 3">GRT3</strain>
    </source>
</reference>
<protein>
    <submittedName>
        <fullName evidence="2">FeoB-associated Cys-rich membrane protein</fullName>
    </submittedName>
</protein>
<keyword evidence="3" id="KW-1185">Reference proteome</keyword>
<evidence type="ECO:0000256" key="1">
    <source>
        <dbReference type="SAM" id="MobiDB-lite"/>
    </source>
</evidence>
<dbReference type="Proteomes" id="UP001205609">
    <property type="component" value="Unassembled WGS sequence"/>
</dbReference>
<organism evidence="2 3">
    <name type="scientific">Staphylococcus americanisciuri</name>
    <dbReference type="NCBI Taxonomy" id="2973940"/>
    <lineage>
        <taxon>Bacteria</taxon>
        <taxon>Bacillati</taxon>
        <taxon>Bacillota</taxon>
        <taxon>Bacilli</taxon>
        <taxon>Bacillales</taxon>
        <taxon>Staphylococcaceae</taxon>
        <taxon>Staphylococcus</taxon>
    </lineage>
</organism>